<sequence length="74" mass="8609">MNTQELITEVMSLPVEDRALIVDYLLKSLNHGEPDIEKTWAEEAQRQLEELRSGKVRAIPGDVVLNNLRKRFYQ</sequence>
<dbReference type="KEGG" id="pph:Ppha_2635"/>
<organism evidence="1 2">
    <name type="scientific">Pelodictyon phaeoclathratiforme (strain DSM 5477 / BU-1)</name>
    <dbReference type="NCBI Taxonomy" id="324925"/>
    <lineage>
        <taxon>Bacteria</taxon>
        <taxon>Pseudomonadati</taxon>
        <taxon>Chlorobiota</taxon>
        <taxon>Chlorobiia</taxon>
        <taxon>Chlorobiales</taxon>
        <taxon>Chlorobiaceae</taxon>
        <taxon>Chlorobium/Pelodictyon group</taxon>
        <taxon>Pelodictyon</taxon>
    </lineage>
</organism>
<name>B4SFW8_PELPB</name>
<proteinExistence type="predicted"/>
<gene>
    <name evidence="1" type="ordered locus">Ppha_2635</name>
</gene>
<dbReference type="Proteomes" id="UP000002724">
    <property type="component" value="Chromosome"/>
</dbReference>
<dbReference type="EMBL" id="CP001110">
    <property type="protein sequence ID" value="ACF44795.1"/>
    <property type="molecule type" value="Genomic_DNA"/>
</dbReference>
<evidence type="ECO:0000313" key="2">
    <source>
        <dbReference type="Proteomes" id="UP000002724"/>
    </source>
</evidence>
<dbReference type="OrthoDB" id="598283at2"/>
<dbReference type="eggNOG" id="ENOG5033HAX">
    <property type="taxonomic scope" value="Bacteria"/>
</dbReference>
<protein>
    <submittedName>
        <fullName evidence="1">Addiction module component, TIGR02574 family</fullName>
    </submittedName>
</protein>
<dbReference type="HOGENOM" id="CLU_177580_2_2_10"/>
<dbReference type="InterPro" id="IPR013406">
    <property type="entry name" value="CHP02574_addiction_mod"/>
</dbReference>
<dbReference type="STRING" id="324925.Ppha_2635"/>
<dbReference type="Pfam" id="PF09720">
    <property type="entry name" value="Unstab_antitox"/>
    <property type="match status" value="1"/>
</dbReference>
<keyword evidence="2" id="KW-1185">Reference proteome</keyword>
<reference evidence="1 2" key="1">
    <citation type="submission" date="2008-06" db="EMBL/GenBank/DDBJ databases">
        <title>Complete sequence of Pelodictyon phaeoclathratiforme BU-1.</title>
        <authorList>
            <consortium name="US DOE Joint Genome Institute"/>
            <person name="Lucas S."/>
            <person name="Copeland A."/>
            <person name="Lapidus A."/>
            <person name="Glavina del Rio T."/>
            <person name="Dalin E."/>
            <person name="Tice H."/>
            <person name="Bruce D."/>
            <person name="Goodwin L."/>
            <person name="Pitluck S."/>
            <person name="Schmutz J."/>
            <person name="Larimer F."/>
            <person name="Land M."/>
            <person name="Hauser L."/>
            <person name="Kyrpides N."/>
            <person name="Mikhailova N."/>
            <person name="Liu Z."/>
            <person name="Li T."/>
            <person name="Zhao F."/>
            <person name="Overmann J."/>
            <person name="Bryant D.A."/>
            <person name="Richardson P."/>
        </authorList>
    </citation>
    <scope>NUCLEOTIDE SEQUENCE [LARGE SCALE GENOMIC DNA]</scope>
    <source>
        <strain evidence="2">DSM 5477 / BU-1</strain>
    </source>
</reference>
<accession>B4SFW8</accession>
<dbReference type="AlphaFoldDB" id="B4SFW8"/>
<evidence type="ECO:0000313" key="1">
    <source>
        <dbReference type="EMBL" id="ACF44795.1"/>
    </source>
</evidence>
<dbReference type="RefSeq" id="WP_012509268.1">
    <property type="nucleotide sequence ID" value="NC_011060.1"/>
</dbReference>